<evidence type="ECO:0000313" key="1">
    <source>
        <dbReference type="EMBL" id="MFD2591369.1"/>
    </source>
</evidence>
<evidence type="ECO:0000313" key="2">
    <source>
        <dbReference type="Proteomes" id="UP001597459"/>
    </source>
</evidence>
<gene>
    <name evidence="1" type="ORF">ACFSTE_11085</name>
</gene>
<dbReference type="EMBL" id="JBHULX010000021">
    <property type="protein sequence ID" value="MFD2591369.1"/>
    <property type="molecule type" value="Genomic_DNA"/>
</dbReference>
<reference evidence="2" key="1">
    <citation type="journal article" date="2019" name="Int. J. Syst. Evol. Microbiol.">
        <title>The Global Catalogue of Microorganisms (GCM) 10K type strain sequencing project: providing services to taxonomists for standard genome sequencing and annotation.</title>
        <authorList>
            <consortium name="The Broad Institute Genomics Platform"/>
            <consortium name="The Broad Institute Genome Sequencing Center for Infectious Disease"/>
            <person name="Wu L."/>
            <person name="Ma J."/>
        </authorList>
    </citation>
    <scope>NUCLEOTIDE SEQUENCE [LARGE SCALE GENOMIC DNA]</scope>
    <source>
        <strain evidence="2">KCTC 42423</strain>
    </source>
</reference>
<dbReference type="RefSeq" id="WP_378256860.1">
    <property type="nucleotide sequence ID" value="NZ_JBHSJV010000001.1"/>
</dbReference>
<proteinExistence type="predicted"/>
<accession>A0ABW5NB10</accession>
<keyword evidence="2" id="KW-1185">Reference proteome</keyword>
<dbReference type="Gene3D" id="3.40.47.10">
    <property type="match status" value="2"/>
</dbReference>
<dbReference type="SUPFAM" id="SSF53901">
    <property type="entry name" value="Thiolase-like"/>
    <property type="match status" value="1"/>
</dbReference>
<evidence type="ECO:0008006" key="3">
    <source>
        <dbReference type="Google" id="ProtNLM"/>
    </source>
</evidence>
<dbReference type="InterPro" id="IPR016039">
    <property type="entry name" value="Thiolase-like"/>
</dbReference>
<dbReference type="PANTHER" id="PTHR34069">
    <property type="entry name" value="3-OXOACYL-[ACYL-CARRIER-PROTEIN] SYNTHASE 3"/>
    <property type="match status" value="1"/>
</dbReference>
<comment type="caution">
    <text evidence="1">The sequence shown here is derived from an EMBL/GenBank/DDBJ whole genome shotgun (WGS) entry which is preliminary data.</text>
</comment>
<dbReference type="PANTHER" id="PTHR34069:SF2">
    <property type="entry name" value="BETA-KETOACYL-[ACYL-CARRIER-PROTEIN] SYNTHASE III"/>
    <property type="match status" value="1"/>
</dbReference>
<protein>
    <recommendedName>
        <fullName evidence="3">3-oxoacyl-[acyl-carrier-protein] synthase-3</fullName>
    </recommendedName>
</protein>
<name>A0ABW5NB10_9FLAO</name>
<dbReference type="Proteomes" id="UP001597459">
    <property type="component" value="Unassembled WGS sequence"/>
</dbReference>
<sequence length="334" mass="36930">MKNISIKVATFFPEATKTFAELTSASEYKDSKILANGIRSVHTCDEGISSTALSVKAFEKLVERENIDADSIDCVAWISEGVDDYIYMDTAKTFVEDIKGIVDGEIHTYQLYGGAGGTIQTIQLISNQIIANPSINKAIIVTSLIWGAHSENRLLYPTYVGDGTGVIVLEKDTVPDMIQGIKVRTLEAYNTPYAIPYGGTKHPITQEVIQQNAFKVETITKEHQNGILDTIIQEASLMINELCEENKFDIHTLDYIGISGFHQDYTVELLKMLPAKKLINPLSEKGYLGSLGVFEILHQFLNTSKIREGSKMLVINLGLEGNLEGMLIHKPISL</sequence>
<organism evidence="1 2">
    <name type="scientific">Aquimarina hainanensis</name>
    <dbReference type="NCBI Taxonomy" id="1578017"/>
    <lineage>
        <taxon>Bacteria</taxon>
        <taxon>Pseudomonadati</taxon>
        <taxon>Bacteroidota</taxon>
        <taxon>Flavobacteriia</taxon>
        <taxon>Flavobacteriales</taxon>
        <taxon>Flavobacteriaceae</taxon>
        <taxon>Aquimarina</taxon>
    </lineage>
</organism>